<dbReference type="SUPFAM" id="SSF52047">
    <property type="entry name" value="RNI-like"/>
    <property type="match status" value="1"/>
</dbReference>
<dbReference type="AlphaFoldDB" id="A0A9P6DUA3"/>
<organism evidence="1 2">
    <name type="scientific">Hydnum rufescens UP504</name>
    <dbReference type="NCBI Taxonomy" id="1448309"/>
    <lineage>
        <taxon>Eukaryota</taxon>
        <taxon>Fungi</taxon>
        <taxon>Dikarya</taxon>
        <taxon>Basidiomycota</taxon>
        <taxon>Agaricomycotina</taxon>
        <taxon>Agaricomycetes</taxon>
        <taxon>Cantharellales</taxon>
        <taxon>Hydnaceae</taxon>
        <taxon>Hydnum</taxon>
    </lineage>
</organism>
<comment type="caution">
    <text evidence="1">The sequence shown here is derived from an EMBL/GenBank/DDBJ whole genome shotgun (WGS) entry which is preliminary data.</text>
</comment>
<reference evidence="1" key="1">
    <citation type="journal article" date="2020" name="Nat. Commun.">
        <title>Large-scale genome sequencing of mycorrhizal fungi provides insights into the early evolution of symbiotic traits.</title>
        <authorList>
            <person name="Miyauchi S."/>
            <person name="Kiss E."/>
            <person name="Kuo A."/>
            <person name="Drula E."/>
            <person name="Kohler A."/>
            <person name="Sanchez-Garcia M."/>
            <person name="Morin E."/>
            <person name="Andreopoulos B."/>
            <person name="Barry K.W."/>
            <person name="Bonito G."/>
            <person name="Buee M."/>
            <person name="Carver A."/>
            <person name="Chen C."/>
            <person name="Cichocki N."/>
            <person name="Clum A."/>
            <person name="Culley D."/>
            <person name="Crous P.W."/>
            <person name="Fauchery L."/>
            <person name="Girlanda M."/>
            <person name="Hayes R.D."/>
            <person name="Keri Z."/>
            <person name="LaButti K."/>
            <person name="Lipzen A."/>
            <person name="Lombard V."/>
            <person name="Magnuson J."/>
            <person name="Maillard F."/>
            <person name="Murat C."/>
            <person name="Nolan M."/>
            <person name="Ohm R.A."/>
            <person name="Pangilinan J."/>
            <person name="Pereira M.F."/>
            <person name="Perotto S."/>
            <person name="Peter M."/>
            <person name="Pfister S."/>
            <person name="Riley R."/>
            <person name="Sitrit Y."/>
            <person name="Stielow J.B."/>
            <person name="Szollosi G."/>
            <person name="Zifcakova L."/>
            <person name="Stursova M."/>
            <person name="Spatafora J.W."/>
            <person name="Tedersoo L."/>
            <person name="Vaario L.M."/>
            <person name="Yamada A."/>
            <person name="Yan M."/>
            <person name="Wang P."/>
            <person name="Xu J."/>
            <person name="Bruns T."/>
            <person name="Baldrian P."/>
            <person name="Vilgalys R."/>
            <person name="Dunand C."/>
            <person name="Henrissat B."/>
            <person name="Grigoriev I.V."/>
            <person name="Hibbett D."/>
            <person name="Nagy L.G."/>
            <person name="Martin F.M."/>
        </authorList>
    </citation>
    <scope>NUCLEOTIDE SEQUENCE</scope>
    <source>
        <strain evidence="1">UP504</strain>
    </source>
</reference>
<gene>
    <name evidence="1" type="ORF">BS47DRAFT_1173615</name>
</gene>
<accession>A0A9P6DUA3</accession>
<dbReference type="OrthoDB" id="3256525at2759"/>
<name>A0A9P6DUA3_9AGAM</name>
<keyword evidence="2" id="KW-1185">Reference proteome</keyword>
<proteinExistence type="predicted"/>
<dbReference type="Proteomes" id="UP000886523">
    <property type="component" value="Unassembled WGS sequence"/>
</dbReference>
<sequence>MSLSFCNMDAQYAFPSIHRRAYLPPELWSLIFRHVSSLSRFFDCNWDADQGIVTPFIDDGRDKCIHESFTASLETLHAISLVCTDWREHSLKFMYRRIYIRRTSQLRSLVHTLERSRDGAKGGQGLTSVGLGWWVTHLKMQAMDERRGVNGPTYLDRLFACCPRLEVYLDARPYGYYERPKEILASFRPGPGTPSKHLRSLVWLYGGPLMDDFLSGQRILEDLRSLRCMTIHGRAVGGFSNSNTILKLPNLISIDLFISSQLHRHWLTIAEEWSMPNLTHLIIRTPTNSRGIIGPAATRCLHTFLEAHGSNITSLELAIHPGNESRNDTHVAEDAGFTILSIPSILSLLPNLRDLVLSARWSVDSPESGLWRHASLQRIGLRDSAPQATGFSAAGAHLPCVCSSCRHIGGLITMLENVLYGQRRRSHPHLSRRQCSINKVLNMFLDLGHHPITIESMYETPHCFPYLQSISLLDSDTILSDLNTMGAAYEQSEEQFWMARVVRCGIRNVQLFDQDGKVFRPEFNSLERQRQQTGLRGSNTAVSSDQSGLLALVLRLVYRVHSPPPV</sequence>
<evidence type="ECO:0008006" key="3">
    <source>
        <dbReference type="Google" id="ProtNLM"/>
    </source>
</evidence>
<dbReference type="EMBL" id="MU129000">
    <property type="protein sequence ID" value="KAF9511448.1"/>
    <property type="molecule type" value="Genomic_DNA"/>
</dbReference>
<evidence type="ECO:0000313" key="2">
    <source>
        <dbReference type="Proteomes" id="UP000886523"/>
    </source>
</evidence>
<evidence type="ECO:0000313" key="1">
    <source>
        <dbReference type="EMBL" id="KAF9511448.1"/>
    </source>
</evidence>
<protein>
    <recommendedName>
        <fullName evidence="3">F-box domain-containing protein</fullName>
    </recommendedName>
</protein>